<accession>A0A3S4ZVZ1</accession>
<dbReference type="EMBL" id="CAAALY010017625">
    <property type="protein sequence ID" value="VEL13387.1"/>
    <property type="molecule type" value="Genomic_DNA"/>
</dbReference>
<keyword evidence="4" id="KW-0067">ATP-binding</keyword>
<dbReference type="PROSITE" id="PS00109">
    <property type="entry name" value="PROTEIN_KINASE_TYR"/>
    <property type="match status" value="1"/>
</dbReference>
<dbReference type="Pfam" id="PF00069">
    <property type="entry name" value="Pkinase"/>
    <property type="match status" value="1"/>
</dbReference>
<dbReference type="InterPro" id="IPR050660">
    <property type="entry name" value="NEK_Ser/Thr_kinase"/>
</dbReference>
<dbReference type="PANTHER" id="PTHR43671:SF92">
    <property type="entry name" value="SERINE_THREONINE-PROTEIN KINASE NEK10"/>
    <property type="match status" value="1"/>
</dbReference>
<dbReference type="InterPro" id="IPR000719">
    <property type="entry name" value="Prot_kinase_dom"/>
</dbReference>
<gene>
    <name evidence="6" type="ORF">PXEA_LOCUS6827</name>
</gene>
<keyword evidence="1" id="KW-0808">Transferase</keyword>
<feature type="domain" description="Protein kinase" evidence="5">
    <location>
        <begin position="1"/>
        <end position="69"/>
    </location>
</feature>
<sequence length="69" mass="8169">MELLEGASLGEHILAFAERNDRFQEERVWNIFIQLTLALRYLHKEKSIVHRDLSPNNVMLGEQDKARYD</sequence>
<dbReference type="Gene3D" id="1.10.510.10">
    <property type="entry name" value="Transferase(Phosphotransferase) domain 1"/>
    <property type="match status" value="1"/>
</dbReference>
<dbReference type="PROSITE" id="PS50011">
    <property type="entry name" value="PROTEIN_KINASE_DOM"/>
    <property type="match status" value="1"/>
</dbReference>
<evidence type="ECO:0000256" key="4">
    <source>
        <dbReference type="ARBA" id="ARBA00022840"/>
    </source>
</evidence>
<dbReference type="PANTHER" id="PTHR43671">
    <property type="entry name" value="SERINE/THREONINE-PROTEIN KINASE NEK"/>
    <property type="match status" value="1"/>
</dbReference>
<dbReference type="GO" id="GO:1902749">
    <property type="term" value="P:regulation of cell cycle G2/M phase transition"/>
    <property type="evidence" value="ECO:0007669"/>
    <property type="project" value="TreeGrafter"/>
</dbReference>
<keyword evidence="3" id="KW-0418">Kinase</keyword>
<dbReference type="InterPro" id="IPR008266">
    <property type="entry name" value="Tyr_kinase_AS"/>
</dbReference>
<evidence type="ECO:0000256" key="1">
    <source>
        <dbReference type="ARBA" id="ARBA00022679"/>
    </source>
</evidence>
<dbReference type="InterPro" id="IPR011009">
    <property type="entry name" value="Kinase-like_dom_sf"/>
</dbReference>
<evidence type="ECO:0000256" key="3">
    <source>
        <dbReference type="ARBA" id="ARBA00022777"/>
    </source>
</evidence>
<dbReference type="AlphaFoldDB" id="A0A3S4ZVZ1"/>
<keyword evidence="7" id="KW-1185">Reference proteome</keyword>
<evidence type="ECO:0000256" key="2">
    <source>
        <dbReference type="ARBA" id="ARBA00022741"/>
    </source>
</evidence>
<evidence type="ECO:0000313" key="7">
    <source>
        <dbReference type="Proteomes" id="UP000784294"/>
    </source>
</evidence>
<protein>
    <recommendedName>
        <fullName evidence="5">Protein kinase domain-containing protein</fullName>
    </recommendedName>
</protein>
<dbReference type="Proteomes" id="UP000784294">
    <property type="component" value="Unassembled WGS sequence"/>
</dbReference>
<comment type="caution">
    <text evidence="6">The sequence shown here is derived from an EMBL/GenBank/DDBJ whole genome shotgun (WGS) entry which is preliminary data.</text>
</comment>
<name>A0A3S4ZVZ1_9PLAT</name>
<dbReference type="OrthoDB" id="248923at2759"/>
<keyword evidence="2" id="KW-0547">Nucleotide-binding</keyword>
<evidence type="ECO:0000313" key="6">
    <source>
        <dbReference type="EMBL" id="VEL13387.1"/>
    </source>
</evidence>
<proteinExistence type="predicted"/>
<dbReference type="SUPFAM" id="SSF56112">
    <property type="entry name" value="Protein kinase-like (PK-like)"/>
    <property type="match status" value="1"/>
</dbReference>
<dbReference type="GO" id="GO:0005524">
    <property type="term" value="F:ATP binding"/>
    <property type="evidence" value="ECO:0007669"/>
    <property type="project" value="UniProtKB-KW"/>
</dbReference>
<organism evidence="6 7">
    <name type="scientific">Protopolystoma xenopodis</name>
    <dbReference type="NCBI Taxonomy" id="117903"/>
    <lineage>
        <taxon>Eukaryota</taxon>
        <taxon>Metazoa</taxon>
        <taxon>Spiralia</taxon>
        <taxon>Lophotrochozoa</taxon>
        <taxon>Platyhelminthes</taxon>
        <taxon>Monogenea</taxon>
        <taxon>Polyopisthocotylea</taxon>
        <taxon>Polystomatidea</taxon>
        <taxon>Polystomatidae</taxon>
        <taxon>Protopolystoma</taxon>
    </lineage>
</organism>
<evidence type="ECO:0000259" key="5">
    <source>
        <dbReference type="PROSITE" id="PS50011"/>
    </source>
</evidence>
<dbReference type="GO" id="GO:0004674">
    <property type="term" value="F:protein serine/threonine kinase activity"/>
    <property type="evidence" value="ECO:0007669"/>
    <property type="project" value="TreeGrafter"/>
</dbReference>
<reference evidence="6" key="1">
    <citation type="submission" date="2018-11" db="EMBL/GenBank/DDBJ databases">
        <authorList>
            <consortium name="Pathogen Informatics"/>
        </authorList>
    </citation>
    <scope>NUCLEOTIDE SEQUENCE</scope>
</reference>